<proteinExistence type="predicted"/>
<dbReference type="Proteomes" id="UP000325577">
    <property type="component" value="Linkage Group LG6"/>
</dbReference>
<dbReference type="Pfam" id="PF01453">
    <property type="entry name" value="B_lectin"/>
    <property type="match status" value="1"/>
</dbReference>
<dbReference type="PROSITE" id="PS50927">
    <property type="entry name" value="BULB_LECTIN"/>
    <property type="match status" value="1"/>
</dbReference>
<dbReference type="PANTHER" id="PTHR32444:SF63">
    <property type="entry name" value="G-TYPE LECTIN S-RECEPTOR-LIKE SERINE_THREONINE-PROTEIN KINASE RKS1"/>
    <property type="match status" value="1"/>
</dbReference>
<dbReference type="AlphaFoldDB" id="A0A5J4ZQE0"/>
<dbReference type="InterPro" id="IPR036426">
    <property type="entry name" value="Bulb-type_lectin_dom_sf"/>
</dbReference>
<keyword evidence="1" id="KW-0732">Signal</keyword>
<dbReference type="InterPro" id="IPR001480">
    <property type="entry name" value="Bulb-type_lectin_dom"/>
</dbReference>
<organism evidence="4 5">
    <name type="scientific">Nyssa sinensis</name>
    <dbReference type="NCBI Taxonomy" id="561372"/>
    <lineage>
        <taxon>Eukaryota</taxon>
        <taxon>Viridiplantae</taxon>
        <taxon>Streptophyta</taxon>
        <taxon>Embryophyta</taxon>
        <taxon>Tracheophyta</taxon>
        <taxon>Spermatophyta</taxon>
        <taxon>Magnoliopsida</taxon>
        <taxon>eudicotyledons</taxon>
        <taxon>Gunneridae</taxon>
        <taxon>Pentapetalae</taxon>
        <taxon>asterids</taxon>
        <taxon>Cornales</taxon>
        <taxon>Nyssaceae</taxon>
        <taxon>Nyssa</taxon>
    </lineage>
</organism>
<evidence type="ECO:0000256" key="2">
    <source>
        <dbReference type="ARBA" id="ARBA00023180"/>
    </source>
</evidence>
<reference evidence="4 5" key="1">
    <citation type="submission" date="2019-09" db="EMBL/GenBank/DDBJ databases">
        <title>A chromosome-level genome assembly of the Chinese tupelo Nyssa sinensis.</title>
        <authorList>
            <person name="Yang X."/>
            <person name="Kang M."/>
            <person name="Yang Y."/>
            <person name="Xiong H."/>
            <person name="Wang M."/>
            <person name="Zhang Z."/>
            <person name="Wang Z."/>
            <person name="Wu H."/>
            <person name="Ma T."/>
            <person name="Liu J."/>
            <person name="Xi Z."/>
        </authorList>
    </citation>
    <scope>NUCLEOTIDE SEQUENCE [LARGE SCALE GENOMIC DNA]</scope>
    <source>
        <strain evidence="4">J267</strain>
        <tissue evidence="4">Leaf</tissue>
    </source>
</reference>
<dbReference type="FunFam" id="2.90.10.10:FF:000005">
    <property type="entry name" value="G-type lectin S-receptor-like serine/threonine-protein kinase"/>
    <property type="match status" value="1"/>
</dbReference>
<name>A0A5J4ZQE0_9ASTE</name>
<sequence>MKHHMVRCITTDTITKKRFISDAGNGVVVASNGNFKLSFFSPSNSPNRYVGIFFDKIPQQTVVWVANRDTPLKNGTGVFKITDDGNIAVFDSVNERLPLWSSNATTPTTANSTAKLLDSGNLVLITTNDSVVWQSFDYPTDTALPGMKLGLDNRTGLNRILTSWKSKDDPAQGEFSFRLDLRGLPQFFLYKGFAANWRAVP</sequence>
<dbReference type="SUPFAM" id="SSF51110">
    <property type="entry name" value="alpha-D-mannose-specific plant lectins"/>
    <property type="match status" value="1"/>
</dbReference>
<evidence type="ECO:0000259" key="3">
    <source>
        <dbReference type="PROSITE" id="PS50927"/>
    </source>
</evidence>
<dbReference type="EMBL" id="CM018049">
    <property type="protein sequence ID" value="KAA8519926.1"/>
    <property type="molecule type" value="Genomic_DNA"/>
</dbReference>
<dbReference type="PANTHER" id="PTHR32444">
    <property type="entry name" value="BULB-TYPE LECTIN DOMAIN-CONTAINING PROTEIN"/>
    <property type="match status" value="1"/>
</dbReference>
<protein>
    <recommendedName>
        <fullName evidence="3">Bulb-type lectin domain-containing protein</fullName>
    </recommendedName>
</protein>
<evidence type="ECO:0000313" key="5">
    <source>
        <dbReference type="Proteomes" id="UP000325577"/>
    </source>
</evidence>
<dbReference type="CDD" id="cd00028">
    <property type="entry name" value="B_lectin"/>
    <property type="match status" value="1"/>
</dbReference>
<feature type="domain" description="Bulb-type lectin" evidence="3">
    <location>
        <begin position="11"/>
        <end position="137"/>
    </location>
</feature>
<evidence type="ECO:0000256" key="1">
    <source>
        <dbReference type="ARBA" id="ARBA00022729"/>
    </source>
</evidence>
<keyword evidence="2" id="KW-0325">Glycoprotein</keyword>
<dbReference type="SMART" id="SM00108">
    <property type="entry name" value="B_lectin"/>
    <property type="match status" value="1"/>
</dbReference>
<evidence type="ECO:0000313" key="4">
    <source>
        <dbReference type="EMBL" id="KAA8519926.1"/>
    </source>
</evidence>
<dbReference type="Gene3D" id="2.90.10.10">
    <property type="entry name" value="Bulb-type lectin domain"/>
    <property type="match status" value="1"/>
</dbReference>
<gene>
    <name evidence="4" type="ORF">F0562_014164</name>
</gene>
<accession>A0A5J4ZQE0</accession>
<keyword evidence="5" id="KW-1185">Reference proteome</keyword>
<dbReference type="OrthoDB" id="1936886at2759"/>